<dbReference type="EMBL" id="BAAANY010000019">
    <property type="protein sequence ID" value="GAA1692713.1"/>
    <property type="molecule type" value="Genomic_DNA"/>
</dbReference>
<evidence type="ECO:0000313" key="2">
    <source>
        <dbReference type="EMBL" id="GAA1692713.1"/>
    </source>
</evidence>
<evidence type="ECO:0000256" key="1">
    <source>
        <dbReference type="SAM" id="Phobius"/>
    </source>
</evidence>
<feature type="transmembrane region" description="Helical" evidence="1">
    <location>
        <begin position="245"/>
        <end position="265"/>
    </location>
</feature>
<dbReference type="RefSeq" id="WP_163569211.1">
    <property type="nucleotide sequence ID" value="NZ_BAAANY010000019.1"/>
</dbReference>
<feature type="transmembrane region" description="Helical" evidence="1">
    <location>
        <begin position="33"/>
        <end position="52"/>
    </location>
</feature>
<feature type="transmembrane region" description="Helical" evidence="1">
    <location>
        <begin position="133"/>
        <end position="155"/>
    </location>
</feature>
<accession>A0ABN2HSD3</accession>
<name>A0ABN2HSD3_9ACTN</name>
<dbReference type="Proteomes" id="UP001500618">
    <property type="component" value="Unassembled WGS sequence"/>
</dbReference>
<protein>
    <recommendedName>
        <fullName evidence="4">Actin-binding WH2 domain-containing protein</fullName>
    </recommendedName>
</protein>
<feature type="transmembrane region" description="Helical" evidence="1">
    <location>
        <begin position="72"/>
        <end position="91"/>
    </location>
</feature>
<sequence length="298" mass="32690">MRRTLRDLLVIERILRDRDSVWRQIHEERDLRLLIGQLLASTVIALACYGGVLGASSSMAQAVSSALKLPVLFLVTLAICLPTLYLFNLVFGARLSLLQTLSLVLLAITVTSVLSLTFAPVSLFFLVTAPQYAFFKLLNVCVLTLTALVGLRFLVAGMTALNRLSRPPSVTPPAPPQLPQVPMPALSVRAMVGVDDEAWIAVPAPAQEPWPPRLADTGVDRVQPHQPPASRPMSVRTQEKLASPALLYLWILLFGFVGTQLGWALRPFFGSPELPFQLLRAVGGTFYADIVQTIRQLF</sequence>
<evidence type="ECO:0000313" key="3">
    <source>
        <dbReference type="Proteomes" id="UP001500618"/>
    </source>
</evidence>
<keyword evidence="1" id="KW-1133">Transmembrane helix</keyword>
<keyword evidence="3" id="KW-1185">Reference proteome</keyword>
<comment type="caution">
    <text evidence="2">The sequence shown here is derived from an EMBL/GenBank/DDBJ whole genome shotgun (WGS) entry which is preliminary data.</text>
</comment>
<keyword evidence="1" id="KW-0812">Transmembrane</keyword>
<keyword evidence="1" id="KW-0472">Membrane</keyword>
<evidence type="ECO:0008006" key="4">
    <source>
        <dbReference type="Google" id="ProtNLM"/>
    </source>
</evidence>
<proteinExistence type="predicted"/>
<reference evidence="2 3" key="1">
    <citation type="journal article" date="2019" name="Int. J. Syst. Evol. Microbiol.">
        <title>The Global Catalogue of Microorganisms (GCM) 10K type strain sequencing project: providing services to taxonomists for standard genome sequencing and annotation.</title>
        <authorList>
            <consortium name="The Broad Institute Genomics Platform"/>
            <consortium name="The Broad Institute Genome Sequencing Center for Infectious Disease"/>
            <person name="Wu L."/>
            <person name="Ma J."/>
        </authorList>
    </citation>
    <scope>NUCLEOTIDE SEQUENCE [LARGE SCALE GENOMIC DNA]</scope>
    <source>
        <strain evidence="2 3">JCM 14718</strain>
    </source>
</reference>
<organism evidence="2 3">
    <name type="scientific">Fodinicola feengrottensis</name>
    <dbReference type="NCBI Taxonomy" id="435914"/>
    <lineage>
        <taxon>Bacteria</taxon>
        <taxon>Bacillati</taxon>
        <taxon>Actinomycetota</taxon>
        <taxon>Actinomycetes</taxon>
        <taxon>Mycobacteriales</taxon>
        <taxon>Fodinicola</taxon>
    </lineage>
</organism>
<gene>
    <name evidence="2" type="ORF">GCM10009765_47530</name>
</gene>
<feature type="transmembrane region" description="Helical" evidence="1">
    <location>
        <begin position="103"/>
        <end position="127"/>
    </location>
</feature>